<dbReference type="InterPro" id="IPR005036">
    <property type="entry name" value="CBM21_dom"/>
</dbReference>
<organism evidence="3 4">
    <name type="scientific">Saccoglossus kowalevskii</name>
    <name type="common">Acorn worm</name>
    <dbReference type="NCBI Taxonomy" id="10224"/>
    <lineage>
        <taxon>Eukaryota</taxon>
        <taxon>Metazoa</taxon>
        <taxon>Hemichordata</taxon>
        <taxon>Enteropneusta</taxon>
        <taxon>Harrimaniidae</taxon>
        <taxon>Saccoglossus</taxon>
    </lineage>
</organism>
<evidence type="ECO:0000313" key="4">
    <source>
        <dbReference type="RefSeq" id="XP_006817100.1"/>
    </source>
</evidence>
<dbReference type="RefSeq" id="XP_006817100.1">
    <property type="nucleotide sequence ID" value="XM_006817037.1"/>
</dbReference>
<dbReference type="PANTHER" id="PTHR12307:SF36">
    <property type="entry name" value="GLYCOGEN-BINDING SUBUNIT 76A"/>
    <property type="match status" value="1"/>
</dbReference>
<dbReference type="Gene3D" id="2.60.40.2440">
    <property type="entry name" value="Carbohydrate binding type-21 domain"/>
    <property type="match status" value="1"/>
</dbReference>
<keyword evidence="1" id="KW-0175">Coiled coil</keyword>
<proteinExistence type="predicted"/>
<evidence type="ECO:0000259" key="2">
    <source>
        <dbReference type="PROSITE" id="PS51159"/>
    </source>
</evidence>
<protein>
    <submittedName>
        <fullName evidence="4">Glycogen-binding subunit 76A-like</fullName>
    </submittedName>
</protein>
<gene>
    <name evidence="4" type="primary">LOC102802229</name>
</gene>
<dbReference type="GeneID" id="102802229"/>
<dbReference type="Proteomes" id="UP000694865">
    <property type="component" value="Unplaced"/>
</dbReference>
<evidence type="ECO:0000313" key="3">
    <source>
        <dbReference type="Proteomes" id="UP000694865"/>
    </source>
</evidence>
<feature type="domain" description="CBM21" evidence="2">
    <location>
        <begin position="168"/>
        <end position="275"/>
    </location>
</feature>
<dbReference type="Pfam" id="PF03370">
    <property type="entry name" value="CBM_21"/>
    <property type="match status" value="1"/>
</dbReference>
<dbReference type="PROSITE" id="PS51159">
    <property type="entry name" value="CBM21"/>
    <property type="match status" value="1"/>
</dbReference>
<dbReference type="InterPro" id="IPR050782">
    <property type="entry name" value="PP1_regulatory_subunit_3"/>
</dbReference>
<name>A0ABM0MAQ9_SACKO</name>
<evidence type="ECO:0000256" key="1">
    <source>
        <dbReference type="SAM" id="Coils"/>
    </source>
</evidence>
<sequence length="286" mass="31999">MDDNTNDTAVGCMPAMATGAMDSEKGNAPKFSRRNRFPNGLVVDTAQAAALQLQDLQLENQSCDREVEQATNAGFRCRTPSGSCLKSPCKTPPTTPFEKKHVRFADNLGKRLIQGVRLIERSDSASDIQVPDYVYETLGMHPNDPIPVTSTFLHPLFDQPCADYMDFQNRLRTYNVCLENAVSSDLTVLGTVRVCNLGFHKTVEVRYTMDEWRSTTNKAATYVKDSCDGPTDRFTFGLSAPHDLGIGNRLEFAVCFKVGSNEFWDNNNGKNYIFECEPKENVFDLY</sequence>
<dbReference type="InterPro" id="IPR038175">
    <property type="entry name" value="CBM21_dom_sf"/>
</dbReference>
<feature type="coiled-coil region" evidence="1">
    <location>
        <begin position="46"/>
        <end position="73"/>
    </location>
</feature>
<reference evidence="4" key="1">
    <citation type="submission" date="2025-08" db="UniProtKB">
        <authorList>
            <consortium name="RefSeq"/>
        </authorList>
    </citation>
    <scope>IDENTIFICATION</scope>
    <source>
        <tissue evidence="4">Testes</tissue>
    </source>
</reference>
<accession>A0ABM0MAQ9</accession>
<keyword evidence="3" id="KW-1185">Reference proteome</keyword>
<dbReference type="PANTHER" id="PTHR12307">
    <property type="entry name" value="PROTEIN PHOSPHATASE 1 REGULATORY SUBUNIT"/>
    <property type="match status" value="1"/>
</dbReference>